<dbReference type="Proteomes" id="UP000886198">
    <property type="component" value="Unassembled WGS sequence"/>
</dbReference>
<dbReference type="EMBL" id="DSBT01000212">
    <property type="protein sequence ID" value="HDP78028.1"/>
    <property type="molecule type" value="Genomic_DNA"/>
</dbReference>
<keyword evidence="2" id="KW-0472">Membrane</keyword>
<dbReference type="AlphaFoldDB" id="A0A7C1H9P6"/>
<gene>
    <name evidence="3" type="ORF">ENN47_07575</name>
</gene>
<organism evidence="3">
    <name type="scientific">Mesotoga infera</name>
    <dbReference type="NCBI Taxonomy" id="1236046"/>
    <lineage>
        <taxon>Bacteria</taxon>
        <taxon>Thermotogati</taxon>
        <taxon>Thermotogota</taxon>
        <taxon>Thermotogae</taxon>
        <taxon>Kosmotogales</taxon>
        <taxon>Kosmotogaceae</taxon>
        <taxon>Mesotoga</taxon>
    </lineage>
</organism>
<accession>A0A7C1H9P6</accession>
<keyword evidence="2" id="KW-1133">Transmembrane helix</keyword>
<reference evidence="3" key="1">
    <citation type="journal article" date="2020" name="mSystems">
        <title>Genome- and Community-Level Interaction Insights into Carbon Utilization and Element Cycling Functions of Hydrothermarchaeota in Hydrothermal Sediment.</title>
        <authorList>
            <person name="Zhou Z."/>
            <person name="Liu Y."/>
            <person name="Xu W."/>
            <person name="Pan J."/>
            <person name="Luo Z.H."/>
            <person name="Li M."/>
        </authorList>
    </citation>
    <scope>NUCLEOTIDE SEQUENCE [LARGE SCALE GENOMIC DNA]</scope>
    <source>
        <strain evidence="3">SpSt-1179</strain>
    </source>
</reference>
<keyword evidence="1" id="KW-0175">Coiled coil</keyword>
<evidence type="ECO:0000256" key="2">
    <source>
        <dbReference type="SAM" id="Phobius"/>
    </source>
</evidence>
<sequence>MEECYFLQNKQGFEEQIIQKVTEANKRQITEMNKAQDERIDERLDRVEENIKEFMQNGFYKKFMQDVWEMNQKLIEKAMENSFGIKAKKIELWKAIGLALLGAFGIKLLDLLAGLMG</sequence>
<name>A0A7C1H9P6_9BACT</name>
<feature type="coiled-coil region" evidence="1">
    <location>
        <begin position="18"/>
        <end position="57"/>
    </location>
</feature>
<comment type="caution">
    <text evidence="3">The sequence shown here is derived from an EMBL/GenBank/DDBJ whole genome shotgun (WGS) entry which is preliminary data.</text>
</comment>
<keyword evidence="2" id="KW-0812">Transmembrane</keyword>
<feature type="transmembrane region" description="Helical" evidence="2">
    <location>
        <begin position="95"/>
        <end position="116"/>
    </location>
</feature>
<proteinExistence type="predicted"/>
<evidence type="ECO:0000256" key="1">
    <source>
        <dbReference type="SAM" id="Coils"/>
    </source>
</evidence>
<evidence type="ECO:0000313" key="3">
    <source>
        <dbReference type="EMBL" id="HDP78028.1"/>
    </source>
</evidence>
<protein>
    <submittedName>
        <fullName evidence="3">Uncharacterized protein</fullName>
    </submittedName>
</protein>